<dbReference type="InterPro" id="IPR002750">
    <property type="entry name" value="CobE/GbiG_C"/>
</dbReference>
<dbReference type="Gene3D" id="3.30.420.180">
    <property type="entry name" value="CobE/GbiG C-terminal domain"/>
    <property type="match status" value="1"/>
</dbReference>
<organism evidence="3 4">
    <name type="scientific">Cloacibacillus porcorum</name>
    <dbReference type="NCBI Taxonomy" id="1197717"/>
    <lineage>
        <taxon>Bacteria</taxon>
        <taxon>Thermotogati</taxon>
        <taxon>Synergistota</taxon>
        <taxon>Synergistia</taxon>
        <taxon>Synergistales</taxon>
        <taxon>Synergistaceae</taxon>
        <taxon>Cloacibacillus</taxon>
    </lineage>
</organism>
<keyword evidence="4" id="KW-1185">Reference proteome</keyword>
<dbReference type="GeneID" id="83059233"/>
<evidence type="ECO:0000259" key="1">
    <source>
        <dbReference type="Pfam" id="PF01890"/>
    </source>
</evidence>
<dbReference type="PANTHER" id="PTHR37477">
    <property type="entry name" value="COBALT-PRECORRIN-5A HYDROLASE"/>
    <property type="match status" value="1"/>
</dbReference>
<name>A0A1B2I8S4_9BACT</name>
<dbReference type="SUPFAM" id="SSF159672">
    <property type="entry name" value="CbiG N-terminal domain-like"/>
    <property type="match status" value="1"/>
</dbReference>
<dbReference type="Pfam" id="PF01890">
    <property type="entry name" value="CbiG_C"/>
    <property type="match status" value="1"/>
</dbReference>
<dbReference type="PANTHER" id="PTHR37477:SF1">
    <property type="entry name" value="COBALT-PRECORRIN-5A HYDROLASE"/>
    <property type="match status" value="1"/>
</dbReference>
<dbReference type="RefSeq" id="WP_066748371.1">
    <property type="nucleotide sequence ID" value="NZ_CAUFKJ010000023.1"/>
</dbReference>
<dbReference type="InterPro" id="IPR052553">
    <property type="entry name" value="CbiG_hydrolase"/>
</dbReference>
<dbReference type="Proteomes" id="UP000093044">
    <property type="component" value="Chromosome"/>
</dbReference>
<dbReference type="GO" id="GO:0009236">
    <property type="term" value="P:cobalamin biosynthetic process"/>
    <property type="evidence" value="ECO:0007669"/>
    <property type="project" value="InterPro"/>
</dbReference>
<gene>
    <name evidence="3" type="ORF">BED41_15405</name>
</gene>
<feature type="domain" description="CobE/GbiG C-terminal" evidence="1">
    <location>
        <begin position="189"/>
        <end position="307"/>
    </location>
</feature>
<dbReference type="Pfam" id="PF11760">
    <property type="entry name" value="CbiG_N"/>
    <property type="match status" value="1"/>
</dbReference>
<dbReference type="STRING" id="1197717.BED41_15405"/>
<accession>A0A1B2I8S4</accession>
<dbReference type="InterPro" id="IPR036518">
    <property type="entry name" value="CobE/GbiG_C_sf"/>
</dbReference>
<dbReference type="OrthoDB" id="9781023at2"/>
<dbReference type="SUPFAM" id="SSF159664">
    <property type="entry name" value="CobE/GbiG C-terminal domain-like"/>
    <property type="match status" value="1"/>
</dbReference>
<evidence type="ECO:0000313" key="3">
    <source>
        <dbReference type="EMBL" id="ANZ46366.1"/>
    </source>
</evidence>
<dbReference type="InterPro" id="IPR021744">
    <property type="entry name" value="CbiG_N"/>
</dbReference>
<reference evidence="3" key="1">
    <citation type="submission" date="2016-08" db="EMBL/GenBank/DDBJ databases">
        <title>Complete genome of Cloacibacillus porcorum.</title>
        <authorList>
            <person name="Looft T."/>
            <person name="Bayles D.O."/>
            <person name="Alt D.P."/>
        </authorList>
    </citation>
    <scope>NUCLEOTIDE SEQUENCE [LARGE SCALE GENOMIC DNA]</scope>
    <source>
        <strain evidence="3">CL-84</strain>
    </source>
</reference>
<dbReference type="KEGG" id="cpor:BED41_15405"/>
<evidence type="ECO:0000313" key="4">
    <source>
        <dbReference type="Proteomes" id="UP000093044"/>
    </source>
</evidence>
<dbReference type="EMBL" id="CP016757">
    <property type="protein sequence ID" value="ANZ46366.1"/>
    <property type="molecule type" value="Genomic_DNA"/>
</dbReference>
<proteinExistence type="predicted"/>
<dbReference type="Gene3D" id="3.40.50.11220">
    <property type="match status" value="1"/>
</dbReference>
<protein>
    <submittedName>
        <fullName evidence="3">Cobalamin biosynthesis protein CbiG</fullName>
    </submittedName>
</protein>
<dbReference type="InterPro" id="IPR038029">
    <property type="entry name" value="GbiG_N_sf"/>
</dbReference>
<evidence type="ECO:0000259" key="2">
    <source>
        <dbReference type="Pfam" id="PF11760"/>
    </source>
</evidence>
<feature type="domain" description="Cobalamin synthesis G N-terminal" evidence="2">
    <location>
        <begin position="48"/>
        <end position="128"/>
    </location>
</feature>
<sequence>MNLCAAAFSERGAKLARRIALAFGGSAWAPEKYAGGGVLPFGVSLGEWTKERFAEAEALVFVSSCGIAVRAVAPYLKGKDKDPAVIVADERGLSVISLLSGHIGGANELTLRIAEAIGARPVITTATDVNGITPPDSWAVKNNCAIENLPAAKRVAAELLSGHAVGVAVTDELQPAPYPVTLWLRPKNLIVGVGCKRGTEPELLRGCFLDFMKQSGYSPLSVASVASVEQKKDEAAVAGLAEFYEIPFETFSAETLMALPGEFTPSPAALAAVGTDNVCERAALAASRGGYMVRLKTKYPGITFALARKRSL</sequence>
<dbReference type="AlphaFoldDB" id="A0A1B2I8S4"/>